<keyword evidence="4" id="KW-1185">Reference proteome</keyword>
<proteinExistence type="predicted"/>
<dbReference type="AlphaFoldDB" id="A0A2T1NAR0"/>
<dbReference type="OrthoDB" id="9801609at2"/>
<reference evidence="3 4" key="1">
    <citation type="submission" date="2018-03" db="EMBL/GenBank/DDBJ databases">
        <title>Mesoflavibacter sp. HG37 and Mesoflavibacter sp. HG96 sp.nov., two marine bacteria isolated from seawater of Western Pacific Ocean.</title>
        <authorList>
            <person name="Cheng H."/>
            <person name="Wu Y.-H."/>
            <person name="Guo L.-L."/>
            <person name="Xu X.-W."/>
        </authorList>
    </citation>
    <scope>NUCLEOTIDE SEQUENCE [LARGE SCALE GENOMIC DNA]</scope>
    <source>
        <strain evidence="3 4">KCTC 42117</strain>
    </source>
</reference>
<dbReference type="SUPFAM" id="SSF53756">
    <property type="entry name" value="UDP-Glycosyltransferase/glycogen phosphorylase"/>
    <property type="match status" value="1"/>
</dbReference>
<keyword evidence="1 3" id="KW-0808">Transferase</keyword>
<dbReference type="Gene3D" id="3.40.50.2000">
    <property type="entry name" value="Glycogen Phosphorylase B"/>
    <property type="match status" value="2"/>
</dbReference>
<dbReference type="Pfam" id="PF00534">
    <property type="entry name" value="Glycos_transf_1"/>
    <property type="match status" value="1"/>
</dbReference>
<comment type="caution">
    <text evidence="3">The sequence shown here is derived from an EMBL/GenBank/DDBJ whole genome shotgun (WGS) entry which is preliminary data.</text>
</comment>
<dbReference type="Proteomes" id="UP000238430">
    <property type="component" value="Unassembled WGS sequence"/>
</dbReference>
<evidence type="ECO:0000256" key="1">
    <source>
        <dbReference type="ARBA" id="ARBA00022679"/>
    </source>
</evidence>
<dbReference type="PANTHER" id="PTHR46401">
    <property type="entry name" value="GLYCOSYLTRANSFERASE WBBK-RELATED"/>
    <property type="match status" value="1"/>
</dbReference>
<accession>A0A2T1NAR0</accession>
<protein>
    <submittedName>
        <fullName evidence="3">Glycosyltransferase family 1 protein</fullName>
    </submittedName>
</protein>
<evidence type="ECO:0000259" key="2">
    <source>
        <dbReference type="Pfam" id="PF00534"/>
    </source>
</evidence>
<dbReference type="InterPro" id="IPR001296">
    <property type="entry name" value="Glyco_trans_1"/>
</dbReference>
<dbReference type="CDD" id="cd03809">
    <property type="entry name" value="GT4_MtfB-like"/>
    <property type="match status" value="1"/>
</dbReference>
<organism evidence="3 4">
    <name type="scientific">Mesoflavibacter zeaxanthinifaciens subsp. sabulilitoris</name>
    <dbReference type="NCBI Taxonomy" id="1520893"/>
    <lineage>
        <taxon>Bacteria</taxon>
        <taxon>Pseudomonadati</taxon>
        <taxon>Bacteroidota</taxon>
        <taxon>Flavobacteriia</taxon>
        <taxon>Flavobacteriales</taxon>
        <taxon>Flavobacteriaceae</taxon>
        <taxon>Mesoflavibacter</taxon>
    </lineage>
</organism>
<dbReference type="GO" id="GO:0016757">
    <property type="term" value="F:glycosyltransferase activity"/>
    <property type="evidence" value="ECO:0007669"/>
    <property type="project" value="InterPro"/>
</dbReference>
<dbReference type="RefSeq" id="WP_106679324.1">
    <property type="nucleotide sequence ID" value="NZ_JACHWV010000003.1"/>
</dbReference>
<evidence type="ECO:0000313" key="3">
    <source>
        <dbReference type="EMBL" id="PSG89234.1"/>
    </source>
</evidence>
<name>A0A2T1NAR0_9FLAO</name>
<gene>
    <name evidence="3" type="ORF">C7H61_09785</name>
</gene>
<sequence>MKHVFLESHNIKNQFNGFGQFNYHLINGLYNAQIEDFKITLNAKNTTPLKDKYGNYFNYKTYKSLSRKPLFRIKKKYDVWHSLNQNIKVEPFFNIPYVLTIHDVNFVDEVSNDMDHKVNLRFKEKLKRSNAITYISEFAKQSTHKYFDVPNIPEYVIYNGNPISKLQTDFKVVTPVTQRPFLFFIGGLTARKNPHTLVQMLEHLPDFDLVLAGSKKDDYTTNVLETAIAKTNTKSQIHILGKISSTEKHYYYKHCEALVFPSLLEGFGLPPIEAMSYGKPVFLSNLTSLPEIGGKHAFYWDNFDSKYMANVLIEGLHKYETNKDFYINAYQNRAKSFNWNTAALHYADVYRSLF</sequence>
<dbReference type="GO" id="GO:0009103">
    <property type="term" value="P:lipopolysaccharide biosynthetic process"/>
    <property type="evidence" value="ECO:0007669"/>
    <property type="project" value="TreeGrafter"/>
</dbReference>
<feature type="domain" description="Glycosyl transferase family 1" evidence="2">
    <location>
        <begin position="170"/>
        <end position="331"/>
    </location>
</feature>
<evidence type="ECO:0000313" key="4">
    <source>
        <dbReference type="Proteomes" id="UP000238430"/>
    </source>
</evidence>
<dbReference type="EMBL" id="PXOT01000024">
    <property type="protein sequence ID" value="PSG89234.1"/>
    <property type="molecule type" value="Genomic_DNA"/>
</dbReference>
<dbReference type="PANTHER" id="PTHR46401:SF2">
    <property type="entry name" value="GLYCOSYLTRANSFERASE WBBK-RELATED"/>
    <property type="match status" value="1"/>
</dbReference>